<dbReference type="Proteomes" id="UP001521150">
    <property type="component" value="Unassembled WGS sequence"/>
</dbReference>
<feature type="signal peptide" evidence="8">
    <location>
        <begin position="1"/>
        <end position="21"/>
    </location>
</feature>
<keyword evidence="11" id="KW-1185">Reference proteome</keyword>
<dbReference type="PANTHER" id="PTHR30582:SF33">
    <property type="entry name" value="EXPORTED PROTEIN"/>
    <property type="match status" value="1"/>
</dbReference>
<dbReference type="InterPro" id="IPR038063">
    <property type="entry name" value="Transpep_catalytic_dom"/>
</dbReference>
<evidence type="ECO:0000256" key="5">
    <source>
        <dbReference type="ARBA" id="ARBA00023316"/>
    </source>
</evidence>
<evidence type="ECO:0000256" key="8">
    <source>
        <dbReference type="SAM" id="SignalP"/>
    </source>
</evidence>
<evidence type="ECO:0000256" key="7">
    <source>
        <dbReference type="SAM" id="MobiDB-lite"/>
    </source>
</evidence>
<feature type="region of interest" description="Disordered" evidence="7">
    <location>
        <begin position="27"/>
        <end position="101"/>
    </location>
</feature>
<feature type="active site" description="Proton donor/acceptor" evidence="6">
    <location>
        <position position="178"/>
    </location>
</feature>
<evidence type="ECO:0000256" key="4">
    <source>
        <dbReference type="ARBA" id="ARBA00022984"/>
    </source>
</evidence>
<evidence type="ECO:0000259" key="9">
    <source>
        <dbReference type="PROSITE" id="PS52029"/>
    </source>
</evidence>
<comment type="pathway">
    <text evidence="1 6">Cell wall biogenesis; peptidoglycan biosynthesis.</text>
</comment>
<keyword evidence="3 6" id="KW-0133">Cell shape</keyword>
<evidence type="ECO:0000256" key="3">
    <source>
        <dbReference type="ARBA" id="ARBA00022960"/>
    </source>
</evidence>
<dbReference type="PROSITE" id="PS51257">
    <property type="entry name" value="PROKAR_LIPOPROTEIN"/>
    <property type="match status" value="1"/>
</dbReference>
<organism evidence="10 11">
    <name type="scientific">Kibdelosporangium philippinense</name>
    <dbReference type="NCBI Taxonomy" id="211113"/>
    <lineage>
        <taxon>Bacteria</taxon>
        <taxon>Bacillati</taxon>
        <taxon>Actinomycetota</taxon>
        <taxon>Actinomycetes</taxon>
        <taxon>Pseudonocardiales</taxon>
        <taxon>Pseudonocardiaceae</taxon>
        <taxon>Kibdelosporangium</taxon>
    </lineage>
</organism>
<dbReference type="InterPro" id="IPR005490">
    <property type="entry name" value="LD_TPept_cat_dom"/>
</dbReference>
<evidence type="ECO:0000256" key="6">
    <source>
        <dbReference type="PROSITE-ProRule" id="PRU01373"/>
    </source>
</evidence>
<keyword evidence="5 6" id="KW-0961">Cell wall biogenesis/degradation</keyword>
<dbReference type="PROSITE" id="PS52029">
    <property type="entry name" value="LD_TPASE"/>
    <property type="match status" value="1"/>
</dbReference>
<evidence type="ECO:0000313" key="10">
    <source>
        <dbReference type="EMBL" id="MCE7008575.1"/>
    </source>
</evidence>
<feature type="active site" description="Nucleophile" evidence="6">
    <location>
        <position position="189"/>
    </location>
</feature>
<gene>
    <name evidence="10" type="ORF">LWC34_38045</name>
</gene>
<dbReference type="EMBL" id="JAJVCN010000003">
    <property type="protein sequence ID" value="MCE7008575.1"/>
    <property type="molecule type" value="Genomic_DNA"/>
</dbReference>
<keyword evidence="4 6" id="KW-0573">Peptidoglycan synthesis</keyword>
<name>A0ABS8ZNQ2_9PSEU</name>
<keyword evidence="8" id="KW-0732">Signal</keyword>
<sequence length="214" mass="22094">MRVRKLIVGAAAAVAAAAVLGACSSPSEQPVGLAAGQGTVPITTTTETTTTPPTTTPPTSSSSTSSSSSSPTSTKSTTSKPPTSKTTTSSKPKPEQSKEAPCSTAAKACIKLSTNQSWLMENGKVVYGPVPITHGRKGYPTPPGSFRVTFKNKNHKSSIFNNAPMPNSVFFNGGIAFHQGSLREKSHGCIHLSPGASQKYFASLSVGDVVEVVR</sequence>
<dbReference type="Pfam" id="PF03734">
    <property type="entry name" value="YkuD"/>
    <property type="match status" value="1"/>
</dbReference>
<evidence type="ECO:0000256" key="2">
    <source>
        <dbReference type="ARBA" id="ARBA00022679"/>
    </source>
</evidence>
<feature type="compositionally biased region" description="Low complexity" evidence="7">
    <location>
        <begin position="43"/>
        <end position="91"/>
    </location>
</feature>
<feature type="domain" description="L,D-TPase catalytic" evidence="9">
    <location>
        <begin position="106"/>
        <end position="213"/>
    </location>
</feature>
<dbReference type="CDD" id="cd16913">
    <property type="entry name" value="YkuD_like"/>
    <property type="match status" value="1"/>
</dbReference>
<protein>
    <submittedName>
        <fullName evidence="10">L,D-transpeptidase</fullName>
    </submittedName>
</protein>
<reference evidence="10 11" key="1">
    <citation type="submission" date="2021-12" db="EMBL/GenBank/DDBJ databases">
        <title>Genome sequence of Kibdelosporangium philippinense ATCC 49844.</title>
        <authorList>
            <person name="Fedorov E.A."/>
            <person name="Omeragic M."/>
            <person name="Shalygina K.F."/>
            <person name="Maclea K.S."/>
        </authorList>
    </citation>
    <scope>NUCLEOTIDE SEQUENCE [LARGE SCALE GENOMIC DNA]</scope>
    <source>
        <strain evidence="10 11">ATCC 49844</strain>
    </source>
</reference>
<comment type="caution">
    <text evidence="10">The sequence shown here is derived from an EMBL/GenBank/DDBJ whole genome shotgun (WGS) entry which is preliminary data.</text>
</comment>
<dbReference type="Gene3D" id="2.40.440.10">
    <property type="entry name" value="L,D-transpeptidase catalytic domain-like"/>
    <property type="match status" value="1"/>
</dbReference>
<dbReference type="InterPro" id="IPR050979">
    <property type="entry name" value="LD-transpeptidase"/>
</dbReference>
<evidence type="ECO:0000256" key="1">
    <source>
        <dbReference type="ARBA" id="ARBA00004752"/>
    </source>
</evidence>
<keyword evidence="2" id="KW-0808">Transferase</keyword>
<dbReference type="PANTHER" id="PTHR30582">
    <property type="entry name" value="L,D-TRANSPEPTIDASE"/>
    <property type="match status" value="1"/>
</dbReference>
<feature type="chain" id="PRO_5045129914" evidence="8">
    <location>
        <begin position="22"/>
        <end position="214"/>
    </location>
</feature>
<accession>A0ABS8ZNQ2</accession>
<proteinExistence type="predicted"/>
<evidence type="ECO:0000313" key="11">
    <source>
        <dbReference type="Proteomes" id="UP001521150"/>
    </source>
</evidence>
<dbReference type="SUPFAM" id="SSF141523">
    <property type="entry name" value="L,D-transpeptidase catalytic domain-like"/>
    <property type="match status" value="1"/>
</dbReference>